<evidence type="ECO:0008006" key="3">
    <source>
        <dbReference type="Google" id="ProtNLM"/>
    </source>
</evidence>
<dbReference type="OrthoDB" id="6603726at2759"/>
<protein>
    <recommendedName>
        <fullName evidence="3">RNA-directed DNA polymerase from mobile element jockey</fullName>
    </recommendedName>
</protein>
<dbReference type="Proteomes" id="UP000478052">
    <property type="component" value="Unassembled WGS sequence"/>
</dbReference>
<proteinExistence type="predicted"/>
<evidence type="ECO:0000313" key="2">
    <source>
        <dbReference type="Proteomes" id="UP000478052"/>
    </source>
</evidence>
<gene>
    <name evidence="1" type="ORF">FWK35_00038376</name>
</gene>
<reference evidence="1 2" key="1">
    <citation type="submission" date="2019-08" db="EMBL/GenBank/DDBJ databases">
        <title>Whole genome of Aphis craccivora.</title>
        <authorList>
            <person name="Voronova N.V."/>
            <person name="Shulinski R.S."/>
            <person name="Bandarenka Y.V."/>
            <person name="Zhorov D.G."/>
            <person name="Warner D."/>
        </authorList>
    </citation>
    <scope>NUCLEOTIDE SEQUENCE [LARGE SCALE GENOMIC DNA]</scope>
    <source>
        <strain evidence="1">180601</strain>
        <tissue evidence="1">Whole Body</tissue>
    </source>
</reference>
<accession>A0A6G0VLZ4</accession>
<evidence type="ECO:0000313" key="1">
    <source>
        <dbReference type="EMBL" id="KAF0693367.1"/>
    </source>
</evidence>
<keyword evidence="2" id="KW-1185">Reference proteome</keyword>
<feature type="non-terminal residue" evidence="1">
    <location>
        <position position="109"/>
    </location>
</feature>
<sequence length="109" mass="12452">MICGKAYKMLGILKRLAHDFKLGLSLKILFCSLVRPILEYGAVLWNPHTASNSRQLEMVQRKFFSFAGFILNIHHQPHDYVPVSEFLNIDTLSNRSITLGFKFLNGLIS</sequence>
<dbReference type="AlphaFoldDB" id="A0A6G0VLZ4"/>
<organism evidence="1 2">
    <name type="scientific">Aphis craccivora</name>
    <name type="common">Cowpea aphid</name>
    <dbReference type="NCBI Taxonomy" id="307492"/>
    <lineage>
        <taxon>Eukaryota</taxon>
        <taxon>Metazoa</taxon>
        <taxon>Ecdysozoa</taxon>
        <taxon>Arthropoda</taxon>
        <taxon>Hexapoda</taxon>
        <taxon>Insecta</taxon>
        <taxon>Pterygota</taxon>
        <taxon>Neoptera</taxon>
        <taxon>Paraneoptera</taxon>
        <taxon>Hemiptera</taxon>
        <taxon>Sternorrhyncha</taxon>
        <taxon>Aphidomorpha</taxon>
        <taxon>Aphidoidea</taxon>
        <taxon>Aphididae</taxon>
        <taxon>Aphidini</taxon>
        <taxon>Aphis</taxon>
        <taxon>Aphis</taxon>
    </lineage>
</organism>
<dbReference type="EMBL" id="VUJU01015524">
    <property type="protein sequence ID" value="KAF0693367.1"/>
    <property type="molecule type" value="Genomic_DNA"/>
</dbReference>
<name>A0A6G0VLZ4_APHCR</name>
<comment type="caution">
    <text evidence="1">The sequence shown here is derived from an EMBL/GenBank/DDBJ whole genome shotgun (WGS) entry which is preliminary data.</text>
</comment>